<dbReference type="Gene3D" id="3.10.100.10">
    <property type="entry name" value="Mannose-Binding Protein A, subunit A"/>
    <property type="match status" value="1"/>
</dbReference>
<comment type="caution">
    <text evidence="2">The sequence shown here is derived from an EMBL/GenBank/DDBJ whole genome shotgun (WGS) entry which is preliminary data.</text>
</comment>
<dbReference type="PROSITE" id="PS50041">
    <property type="entry name" value="C_TYPE_LECTIN_2"/>
    <property type="match status" value="1"/>
</dbReference>
<dbReference type="SMART" id="SM00034">
    <property type="entry name" value="CLECT"/>
    <property type="match status" value="1"/>
</dbReference>
<evidence type="ECO:0000313" key="2">
    <source>
        <dbReference type="EMBL" id="KAK3722595.1"/>
    </source>
</evidence>
<dbReference type="Proteomes" id="UP001283361">
    <property type="component" value="Unassembled WGS sequence"/>
</dbReference>
<reference evidence="2" key="1">
    <citation type="journal article" date="2023" name="G3 (Bethesda)">
        <title>A reference genome for the long-term kleptoplast-retaining sea slug Elysia crispata morphotype clarki.</title>
        <authorList>
            <person name="Eastman K.E."/>
            <person name="Pendleton A.L."/>
            <person name="Shaikh M.A."/>
            <person name="Suttiyut T."/>
            <person name="Ogas R."/>
            <person name="Tomko P."/>
            <person name="Gavelis G."/>
            <person name="Widhalm J.R."/>
            <person name="Wisecaver J.H."/>
        </authorList>
    </citation>
    <scope>NUCLEOTIDE SEQUENCE</scope>
    <source>
        <strain evidence="2">ECLA1</strain>
    </source>
</reference>
<dbReference type="InterPro" id="IPR050801">
    <property type="entry name" value="Ca-Dep_Lectins_ImmuneDev"/>
</dbReference>
<proteinExistence type="predicted"/>
<keyword evidence="3" id="KW-1185">Reference proteome</keyword>
<dbReference type="Pfam" id="PF00059">
    <property type="entry name" value="Lectin_C"/>
    <property type="match status" value="1"/>
</dbReference>
<dbReference type="SUPFAM" id="SSF56436">
    <property type="entry name" value="C-type lectin-like"/>
    <property type="match status" value="1"/>
</dbReference>
<dbReference type="InterPro" id="IPR016186">
    <property type="entry name" value="C-type_lectin-like/link_sf"/>
</dbReference>
<dbReference type="PANTHER" id="PTHR22801">
    <property type="entry name" value="LITHOSTATHINE"/>
    <property type="match status" value="1"/>
</dbReference>
<dbReference type="AlphaFoldDB" id="A0AAE0XX90"/>
<name>A0AAE0XX90_9GAST</name>
<feature type="domain" description="C-type lectin" evidence="1">
    <location>
        <begin position="129"/>
        <end position="238"/>
    </location>
</feature>
<organism evidence="2 3">
    <name type="scientific">Elysia crispata</name>
    <name type="common">lettuce slug</name>
    <dbReference type="NCBI Taxonomy" id="231223"/>
    <lineage>
        <taxon>Eukaryota</taxon>
        <taxon>Metazoa</taxon>
        <taxon>Spiralia</taxon>
        <taxon>Lophotrochozoa</taxon>
        <taxon>Mollusca</taxon>
        <taxon>Gastropoda</taxon>
        <taxon>Heterobranchia</taxon>
        <taxon>Euthyneura</taxon>
        <taxon>Panpulmonata</taxon>
        <taxon>Sacoglossa</taxon>
        <taxon>Placobranchoidea</taxon>
        <taxon>Plakobranchidae</taxon>
        <taxon>Elysia</taxon>
    </lineage>
</organism>
<accession>A0AAE0XX90</accession>
<gene>
    <name evidence="2" type="ORF">RRG08_053714</name>
</gene>
<dbReference type="InterPro" id="IPR016187">
    <property type="entry name" value="CTDL_fold"/>
</dbReference>
<dbReference type="EMBL" id="JAWDGP010007370">
    <property type="protein sequence ID" value="KAK3722595.1"/>
    <property type="molecule type" value="Genomic_DNA"/>
</dbReference>
<dbReference type="InterPro" id="IPR001304">
    <property type="entry name" value="C-type_lectin-like"/>
</dbReference>
<sequence length="252" mass="27115">MAHRLPLPQVFLQVTVLAGILYFFNHSSNASLVEKTFTKVAGTHYGSNRLGAAWISESRPGCLLRCVLKYSSQCQSVMYNSATGLCTPGSFLQSGTFGAALAPSSTEGDLYAPSVCDTSDAFTYVTSATTSACIMASSSVSSYNAAYLYCLNLGAHLFVLRSMDKLDLLPHGQGYIIGLTDLAVEGTFVWQDTGDVITKDLKLLFFRSREPNNNGVGEDCTVVTAGTGSPSGNDLPCDFVYYKFVCERPVYS</sequence>
<dbReference type="PANTHER" id="PTHR22801:SF63">
    <property type="entry name" value="C-TYPE LECTIN DOMAIN-CONTAINING PROTEIN"/>
    <property type="match status" value="1"/>
</dbReference>
<evidence type="ECO:0000259" key="1">
    <source>
        <dbReference type="PROSITE" id="PS50041"/>
    </source>
</evidence>
<protein>
    <recommendedName>
        <fullName evidence="1">C-type lectin domain-containing protein</fullName>
    </recommendedName>
</protein>
<evidence type="ECO:0000313" key="3">
    <source>
        <dbReference type="Proteomes" id="UP001283361"/>
    </source>
</evidence>